<keyword evidence="15" id="KW-0325">Glycoprotein</keyword>
<dbReference type="EMBL" id="VWPS01000791">
    <property type="protein sequence ID" value="NXE99258.1"/>
    <property type="molecule type" value="Genomic_DNA"/>
</dbReference>
<dbReference type="InterPro" id="IPR017853">
    <property type="entry name" value="GH"/>
</dbReference>
<evidence type="ECO:0000313" key="20">
    <source>
        <dbReference type="EMBL" id="NXE99258.1"/>
    </source>
</evidence>
<dbReference type="Pfam" id="PF13802">
    <property type="entry name" value="Gal_mutarotas_2"/>
    <property type="match status" value="1"/>
</dbReference>
<dbReference type="SUPFAM" id="SSF74650">
    <property type="entry name" value="Galactose mutarotase-like"/>
    <property type="match status" value="2"/>
</dbReference>
<comment type="similarity">
    <text evidence="4">Belongs to the glycosyl hydrolase 31 family.</text>
</comment>
<comment type="subcellular location">
    <subcellularLocation>
        <location evidence="3">Endomembrane system</location>
    </subcellularLocation>
    <subcellularLocation>
        <location evidence="2">Membrane</location>
        <topology evidence="2">Single-pass membrane protein</topology>
    </subcellularLocation>
</comment>
<dbReference type="Gene3D" id="2.60.40.1180">
    <property type="entry name" value="Golgi alpha-mannosidase II"/>
    <property type="match status" value="4"/>
</dbReference>
<keyword evidence="6" id="KW-0765">Sulfation</keyword>
<organism evidence="20">
    <name type="scientific">Menura novaehollandiae</name>
    <name type="common">superb lyrebird</name>
    <dbReference type="NCBI Taxonomy" id="47692"/>
    <lineage>
        <taxon>Eukaryota</taxon>
        <taxon>Metazoa</taxon>
        <taxon>Chordata</taxon>
        <taxon>Craniata</taxon>
        <taxon>Vertebrata</taxon>
        <taxon>Euteleostomi</taxon>
        <taxon>Archelosauria</taxon>
        <taxon>Archosauria</taxon>
        <taxon>Dinosauria</taxon>
        <taxon>Saurischia</taxon>
        <taxon>Theropoda</taxon>
        <taxon>Coelurosauria</taxon>
        <taxon>Aves</taxon>
        <taxon>Neognathae</taxon>
        <taxon>Neoaves</taxon>
        <taxon>Telluraves</taxon>
        <taxon>Australaves</taxon>
        <taxon>Passeriformes</taxon>
        <taxon>Menuridae</taxon>
        <taxon>Menura</taxon>
    </lineage>
</organism>
<dbReference type="InterPro" id="IPR048395">
    <property type="entry name" value="Glyco_hydro_31_C"/>
</dbReference>
<dbReference type="CDD" id="cd06602">
    <property type="entry name" value="GH31_MGAM_SI_GAA"/>
    <property type="match status" value="2"/>
</dbReference>
<dbReference type="FunFam" id="2.60.40.1760:FF:000001">
    <property type="entry name" value="Maltase-glucoamylase, intestinal"/>
    <property type="match status" value="2"/>
</dbReference>
<comment type="catalytic activity">
    <reaction evidence="1">
        <text>Hydrolysis of terminal, non-reducing (1-&gt;4)-linked alpha-D-glucose residues with release of alpha-D-glucose.</text>
        <dbReference type="EC" id="3.2.1.20"/>
    </reaction>
</comment>
<feature type="domain" description="P-type" evidence="19">
    <location>
        <begin position="943"/>
        <end position="987"/>
    </location>
</feature>
<dbReference type="Pfam" id="PF01055">
    <property type="entry name" value="Glyco_hydro_31_2nd"/>
    <property type="match status" value="2"/>
</dbReference>
<keyword evidence="9" id="KW-0677">Repeat</keyword>
<name>A0AA97MWX1_9PASS</name>
<evidence type="ECO:0000256" key="1">
    <source>
        <dbReference type="ARBA" id="ARBA00001657"/>
    </source>
</evidence>
<dbReference type="SMART" id="SM00018">
    <property type="entry name" value="PD"/>
    <property type="match status" value="2"/>
</dbReference>
<dbReference type="PANTHER" id="PTHR22762:SF133">
    <property type="entry name" value="P-TYPE DOMAIN-CONTAINING PROTEIN"/>
    <property type="match status" value="1"/>
</dbReference>
<feature type="domain" description="P-type" evidence="19">
    <location>
        <begin position="74"/>
        <end position="120"/>
    </location>
</feature>
<evidence type="ECO:0000256" key="12">
    <source>
        <dbReference type="ARBA" id="ARBA00022989"/>
    </source>
</evidence>
<comment type="caution">
    <text evidence="18">Lacks conserved residue(s) required for the propagation of feature annotation.</text>
</comment>
<evidence type="ECO:0000256" key="2">
    <source>
        <dbReference type="ARBA" id="ARBA00004167"/>
    </source>
</evidence>
<dbReference type="GO" id="GO:0005975">
    <property type="term" value="P:carbohydrate metabolic process"/>
    <property type="evidence" value="ECO:0007669"/>
    <property type="project" value="InterPro"/>
</dbReference>
<evidence type="ECO:0000256" key="16">
    <source>
        <dbReference type="ARBA" id="ARBA00023295"/>
    </source>
</evidence>
<evidence type="ECO:0000256" key="10">
    <source>
        <dbReference type="ARBA" id="ARBA00022801"/>
    </source>
</evidence>
<dbReference type="Proteomes" id="UP000521578">
    <property type="component" value="Unassembled WGS sequence"/>
</dbReference>
<dbReference type="InterPro" id="IPR030458">
    <property type="entry name" value="Glyco_hydro_31_AS"/>
</dbReference>
<keyword evidence="13" id="KW-0472">Membrane</keyword>
<dbReference type="Pfam" id="PF00088">
    <property type="entry name" value="Trefoil"/>
    <property type="match status" value="2"/>
</dbReference>
<dbReference type="PROSITE" id="PS00707">
    <property type="entry name" value="GLYCOSYL_HYDROL_F31_2"/>
    <property type="match status" value="2"/>
</dbReference>
<dbReference type="InterPro" id="IPR044913">
    <property type="entry name" value="P_trefoil_dom_sf"/>
</dbReference>
<keyword evidence="7" id="KW-0812">Transmembrane</keyword>
<dbReference type="InterPro" id="IPR000322">
    <property type="entry name" value="Glyco_hydro_31_TIM"/>
</dbReference>
<evidence type="ECO:0000256" key="8">
    <source>
        <dbReference type="ARBA" id="ARBA00022729"/>
    </source>
</evidence>
<dbReference type="Pfam" id="PF21365">
    <property type="entry name" value="Glyco_hydro_31_3rd"/>
    <property type="match status" value="2"/>
</dbReference>
<keyword evidence="21" id="KW-1185">Reference proteome</keyword>
<dbReference type="PROSITE" id="PS00129">
    <property type="entry name" value="GLYCOSYL_HYDROL_F31_1"/>
    <property type="match status" value="2"/>
</dbReference>
<dbReference type="Gene3D" id="3.20.20.80">
    <property type="entry name" value="Glycosidases"/>
    <property type="match status" value="2"/>
</dbReference>
<accession>A0AA97MWX1</accession>
<comment type="caution">
    <text evidence="20">The sequence shown here is derived from an EMBL/GenBank/DDBJ whole genome shotgun (WGS) entry which is preliminary data.</text>
</comment>
<gene>
    <name evidence="20" type="primary">Mgam</name>
    <name evidence="20" type="ORF">MENNOV_R13360</name>
</gene>
<sequence length="1819" mass="206907">MGKKFSGLELTLIVLFCLVTAILCVLIGLLASGQSGVKNPGKSFPWLLEDQRKIPDLEILLITHSFISLTEFYPQCLNIPLEERIDCIPDQTATKSTCSLRGCCWSPQSDTNVPWCFFSSKHGYRLKGSKRSTQAGFEATLKRLPSPSLFGNDINTVLLTGEYQTPNRFRFKITDPKTQRFEVPHEHVQPFTGSAASQLNYDVKVQQDPFGIVVTRVSNGKVLFDTTIGPLLYSDQFLQLSIKLPSSNIYGVGEHVHKQYRHDVNWKTWPIFSRDIGPSGTMRNLYRVETFFLCLKDDTGASFGVFLMNSNAMEFVVQPAPAVTYRTIGGILDFYIFLGDTPEQVVQEYLKLVGLPALPSYWSLGFQLSRWNYGSLDEVKAVVERNRAIGLPYDAQITDIDYMEGKKDFTYDKVNFKDLPKFADYMHEYGQKYIIILDPAISTQSLVDGSPYGSYVRGMEKKVWINESDGITALVGEVWPGETVFPDFTNPECSSWWVEECKLFHDTVPYDGLWIDMNEVSNFIKGSKSGCAQNGLNYPPYTPSILDRLMYSKTVCMDAVQKWGKHYDVHSLYGYSMIISSQKALERLFPGKRSFLISRSTFMGSGKHSGHWLGDNAATWDHLRWAIPGMLEFSLFGFPYIGADICGFYDNTTEELCRRWMQVGAFYPFSRNHNSEGFMSQDPAAFGADSVLVNSSKHYLNIRYTLLPYLYTLFYRAHTQGDTVVRPLLHEFYSDETTWNIDRQFLWGPGLLISPVLEPGVESISIYLPDAAWYEYDTGEPTALRKSWYNLQIPADKMGLHLRGGYIFPTQQPGNTTVASRKNPMGLLIALDDKNEASGDLFWDDGEATGTIENKAYIYYEFKVSNNVLQMTATHSNYNDPNNLKFEEIKIFGMSEEMASVSVSENNVVQDYPLNITYDSVRKVALIKGLQLELGKSYTIKWTQTSNINERFNCYPGPDPTREKCEKLGCTWEVTTNPAVPPCYYSSSNPYSVRNVSYSLRGLVATLSLDSAKVRADEASTAPISTLRLEVKYHLNNMLQFKIYDYQTPRYEVPVPLSLPSSPSSTIRGRLYSVTIQKKPFGIQIRRKSTGKVIWNSALPTFTFSDMFIQISTRLASQYIYGFGEAEHPTFRHDMNWHTWGMFTRDQPPTYKMNSYGHQPFYMALEEDGNAHGVLLLNSNAMDVTFQPTPALTYRTTGGILDFYMFLGPTPELVVQQYTALIGRPVMPAYWSLGFQLCRYGYGNDSEIAQLVEQMKAAQIPYDVQYSDIDYMERQLDFTLGTRFAGLPALINRIKEEGMRFIIILDPAISGNETNYPAFSRGVEDDVFIKRPNTNEIIYSKVWSFLPNVEVNESLPHETQVELYAAHAAFPDFFRNSTVEWWKREILEVYNNPTDASKSLKFDGLWIDMNEPAAFVNGAVDGCRNDLLNNPPYMPHLGYRSEGLSYKSPCMEGQQYLADGTPVRHYDVHNLYGWSQTKPTLEALQNVTKERGIVVTRSTYPSSGRWAGHWLGDNKATWDQLPKSVIGTIPFGLFSKFQTGADICGFFQDSEYELCLRWMELGAFYPYSRNHNGKGTRRQDPVSWNSTFEEVSRNVLNIRYTLLPYLYTLMYDAHAHGSTVVRPVLHEFVEDKNTWEIYEQFLWGPALLISPAMEQNARSVQAYFPNARWYDYYTEEDIDVRGHSKLLSTPLDHINLHIRGGHILPWQRPANTTFYSRKNPMGLTVALDDALFAEGHLYWDDGVRIDAYEDGVYLLTSFTANQTVLDITVVHQGYTDPNNLMFTEIKALGVPTSVQQVTVSQNGGTIPSSHTFIYNSTKK</sequence>
<evidence type="ECO:0000256" key="11">
    <source>
        <dbReference type="ARBA" id="ARBA00022968"/>
    </source>
</evidence>
<evidence type="ECO:0000256" key="7">
    <source>
        <dbReference type="ARBA" id="ARBA00022692"/>
    </source>
</evidence>
<dbReference type="PROSITE" id="PS00025">
    <property type="entry name" value="P_TREFOIL_1"/>
    <property type="match status" value="1"/>
</dbReference>
<keyword evidence="12" id="KW-1133">Transmembrane helix</keyword>
<evidence type="ECO:0000313" key="21">
    <source>
        <dbReference type="Proteomes" id="UP000521578"/>
    </source>
</evidence>
<dbReference type="FunFam" id="3.20.20.80:FF:000016">
    <property type="entry name" value="Maltase-glucoamylase, intestinal"/>
    <property type="match status" value="2"/>
</dbReference>
<evidence type="ECO:0000256" key="14">
    <source>
        <dbReference type="ARBA" id="ARBA00023157"/>
    </source>
</evidence>
<dbReference type="EC" id="3.2.1.20" evidence="5"/>
<evidence type="ECO:0000256" key="15">
    <source>
        <dbReference type="ARBA" id="ARBA00023180"/>
    </source>
</evidence>
<dbReference type="CDD" id="cd14752">
    <property type="entry name" value="GH31_N"/>
    <property type="match status" value="2"/>
</dbReference>
<dbReference type="PANTHER" id="PTHR22762">
    <property type="entry name" value="ALPHA-GLUCOSIDASE"/>
    <property type="match status" value="1"/>
</dbReference>
<keyword evidence="14" id="KW-1015">Disulfide bond</keyword>
<feature type="non-terminal residue" evidence="20">
    <location>
        <position position="1"/>
    </location>
</feature>
<dbReference type="Gene3D" id="4.10.110.10">
    <property type="entry name" value="Spasmolytic Protein, domain 1"/>
    <property type="match status" value="2"/>
</dbReference>
<dbReference type="CDD" id="cd00111">
    <property type="entry name" value="Trefoil"/>
    <property type="match status" value="2"/>
</dbReference>
<evidence type="ECO:0000256" key="18">
    <source>
        <dbReference type="PROSITE-ProRule" id="PRU00779"/>
    </source>
</evidence>
<evidence type="ECO:0000256" key="17">
    <source>
        <dbReference type="ARBA" id="ARBA00041343"/>
    </source>
</evidence>
<evidence type="ECO:0000256" key="9">
    <source>
        <dbReference type="ARBA" id="ARBA00022737"/>
    </source>
</evidence>
<dbReference type="SUPFAM" id="SSF57492">
    <property type="entry name" value="Trefoil"/>
    <property type="match status" value="1"/>
</dbReference>
<dbReference type="GO" id="GO:0030246">
    <property type="term" value="F:carbohydrate binding"/>
    <property type="evidence" value="ECO:0007669"/>
    <property type="project" value="InterPro"/>
</dbReference>
<reference evidence="20" key="1">
    <citation type="submission" date="2022-12" db="EMBL/GenBank/DDBJ databases">
        <title>Bird 10,000 Genomes (B10K) Project - Family phase.</title>
        <authorList>
            <person name="Zhang G."/>
        </authorList>
    </citation>
    <scope>NUCLEOTIDE SEQUENCE</scope>
    <source>
        <strain evidence="20">B10K-CU-030-46</strain>
        <tissue evidence="20">Muscle</tissue>
    </source>
</reference>
<keyword evidence="8" id="KW-0732">Signal</keyword>
<dbReference type="PROSITE" id="PS51448">
    <property type="entry name" value="P_TREFOIL_2"/>
    <property type="match status" value="2"/>
</dbReference>
<dbReference type="Gene3D" id="2.60.40.1760">
    <property type="entry name" value="glycosyl hydrolase (family 31)"/>
    <property type="match status" value="2"/>
</dbReference>
<keyword evidence="10" id="KW-0378">Hydrolase</keyword>
<keyword evidence="11" id="KW-0735">Signal-anchor</keyword>
<evidence type="ECO:0000256" key="13">
    <source>
        <dbReference type="ARBA" id="ARBA00023136"/>
    </source>
</evidence>
<dbReference type="GO" id="GO:0016324">
    <property type="term" value="C:apical plasma membrane"/>
    <property type="evidence" value="ECO:0007669"/>
    <property type="project" value="UniProtKB-SubCell"/>
</dbReference>
<evidence type="ECO:0000256" key="6">
    <source>
        <dbReference type="ARBA" id="ARBA00022641"/>
    </source>
</evidence>
<dbReference type="GO" id="GO:0012505">
    <property type="term" value="C:endomembrane system"/>
    <property type="evidence" value="ECO:0007669"/>
    <property type="project" value="UniProtKB-ARBA"/>
</dbReference>
<feature type="non-terminal residue" evidence="20">
    <location>
        <position position="1819"/>
    </location>
</feature>
<dbReference type="InterPro" id="IPR030459">
    <property type="entry name" value="Glyco_hydro_31_CS"/>
</dbReference>
<dbReference type="FunFam" id="2.60.40.1180:FF:000001">
    <property type="entry name" value="Maltase-glucoamylase, intestinal"/>
    <property type="match status" value="2"/>
</dbReference>
<proteinExistence type="inferred from homology"/>
<dbReference type="InterPro" id="IPR017957">
    <property type="entry name" value="P_trefoil_CS"/>
</dbReference>
<dbReference type="SUPFAM" id="SSF51011">
    <property type="entry name" value="Glycosyl hydrolase domain"/>
    <property type="match status" value="2"/>
</dbReference>
<dbReference type="InterPro" id="IPR025887">
    <property type="entry name" value="Glyco_hydro_31_N_dom"/>
</dbReference>
<dbReference type="InterPro" id="IPR011013">
    <property type="entry name" value="Gal_mutarotase_sf_dom"/>
</dbReference>
<keyword evidence="16" id="KW-0326">Glycosidase</keyword>
<protein>
    <recommendedName>
        <fullName evidence="5">alpha-glucosidase</fullName>
        <ecNumber evidence="5">3.2.1.20</ecNumber>
    </recommendedName>
    <alternativeName>
        <fullName evidence="17">Maltase</fullName>
    </alternativeName>
</protein>
<dbReference type="GO" id="GO:0005737">
    <property type="term" value="C:cytoplasm"/>
    <property type="evidence" value="ECO:0007669"/>
    <property type="project" value="UniProtKB-ARBA"/>
</dbReference>
<evidence type="ECO:0000256" key="5">
    <source>
        <dbReference type="ARBA" id="ARBA00012741"/>
    </source>
</evidence>
<dbReference type="SUPFAM" id="SSF51445">
    <property type="entry name" value="(Trans)glycosidases"/>
    <property type="match status" value="2"/>
</dbReference>
<dbReference type="GO" id="GO:0004558">
    <property type="term" value="F:alpha-1,4-glucosidase activity"/>
    <property type="evidence" value="ECO:0007669"/>
    <property type="project" value="TreeGrafter"/>
</dbReference>
<dbReference type="FunFam" id="2.60.40.1180:FF:000005">
    <property type="entry name" value="Maltase-glucoamylase, intestinal"/>
    <property type="match status" value="2"/>
</dbReference>
<dbReference type="InterPro" id="IPR013780">
    <property type="entry name" value="Glyco_hydro_b"/>
</dbReference>
<evidence type="ECO:0000256" key="4">
    <source>
        <dbReference type="ARBA" id="ARBA00007806"/>
    </source>
</evidence>
<evidence type="ECO:0000256" key="3">
    <source>
        <dbReference type="ARBA" id="ARBA00004308"/>
    </source>
</evidence>
<evidence type="ECO:0000259" key="19">
    <source>
        <dbReference type="PROSITE" id="PS51448"/>
    </source>
</evidence>
<dbReference type="InterPro" id="IPR000519">
    <property type="entry name" value="P_trefoil_dom"/>
</dbReference>